<keyword evidence="2" id="KW-1185">Reference proteome</keyword>
<name>A0A843XIR3_COLES</name>
<dbReference type="PANTHER" id="PTHR33703">
    <property type="entry name" value="OS07G0691300 PROTEIN"/>
    <property type="match status" value="1"/>
</dbReference>
<dbReference type="OrthoDB" id="1922476at2759"/>
<dbReference type="Pfam" id="PF07107">
    <property type="entry name" value="WI12"/>
    <property type="match status" value="1"/>
</dbReference>
<protein>
    <submittedName>
        <fullName evidence="1">Uncharacterized protein</fullName>
    </submittedName>
</protein>
<dbReference type="InterPro" id="IPR009798">
    <property type="entry name" value="Wun1-like"/>
</dbReference>
<comment type="caution">
    <text evidence="1">The sequence shown here is derived from an EMBL/GenBank/DDBJ whole genome shotgun (WGS) entry which is preliminary data.</text>
</comment>
<dbReference type="InterPro" id="IPR032710">
    <property type="entry name" value="NTF2-like_dom_sf"/>
</dbReference>
<reference evidence="1" key="1">
    <citation type="submission" date="2017-07" db="EMBL/GenBank/DDBJ databases">
        <title>Taro Niue Genome Assembly and Annotation.</title>
        <authorList>
            <person name="Atibalentja N."/>
            <person name="Keating K."/>
            <person name="Fields C.J."/>
        </authorList>
    </citation>
    <scope>NUCLEOTIDE SEQUENCE</scope>
    <source>
        <strain evidence="1">Niue_2</strain>
        <tissue evidence="1">Leaf</tissue>
    </source>
</reference>
<accession>A0A843XIR3</accession>
<sequence length="196" mass="22390">MTNKADSGLPKPVEHVSQCVAKTIEHLNQWVAKAKPVEHLEECVAKQVEHLNQCVVEALYEALACGDTGTVMGFLVPELEWRFHGPPRCQHMMRVLTGESDHTDFRFLPKGITAVGSWVIVEGWEGEHAYWVHVWMLEEGVITQFREYFNTWIVVRELNPPVPAWETRGRRRGPTVWQSGQQEWPSRSLPGLVLAL</sequence>
<dbReference type="SUPFAM" id="SSF54427">
    <property type="entry name" value="NTF2-like"/>
    <property type="match status" value="1"/>
</dbReference>
<gene>
    <name evidence="1" type="ORF">Taro_052544</name>
</gene>
<proteinExistence type="predicted"/>
<evidence type="ECO:0000313" key="2">
    <source>
        <dbReference type="Proteomes" id="UP000652761"/>
    </source>
</evidence>
<dbReference type="EMBL" id="NMUH01008999">
    <property type="protein sequence ID" value="MQM19538.1"/>
    <property type="molecule type" value="Genomic_DNA"/>
</dbReference>
<dbReference type="PANTHER" id="PTHR33703:SF16">
    <property type="entry name" value="OS05G0342100 PROTEIN"/>
    <property type="match status" value="1"/>
</dbReference>
<dbReference type="Proteomes" id="UP000652761">
    <property type="component" value="Unassembled WGS sequence"/>
</dbReference>
<evidence type="ECO:0000313" key="1">
    <source>
        <dbReference type="EMBL" id="MQM19538.1"/>
    </source>
</evidence>
<organism evidence="1 2">
    <name type="scientific">Colocasia esculenta</name>
    <name type="common">Wild taro</name>
    <name type="synonym">Arum esculentum</name>
    <dbReference type="NCBI Taxonomy" id="4460"/>
    <lineage>
        <taxon>Eukaryota</taxon>
        <taxon>Viridiplantae</taxon>
        <taxon>Streptophyta</taxon>
        <taxon>Embryophyta</taxon>
        <taxon>Tracheophyta</taxon>
        <taxon>Spermatophyta</taxon>
        <taxon>Magnoliopsida</taxon>
        <taxon>Liliopsida</taxon>
        <taxon>Araceae</taxon>
        <taxon>Aroideae</taxon>
        <taxon>Colocasieae</taxon>
        <taxon>Colocasia</taxon>
    </lineage>
</organism>
<dbReference type="Gene3D" id="3.10.450.50">
    <property type="match status" value="1"/>
</dbReference>
<dbReference type="AlphaFoldDB" id="A0A843XIR3"/>
<dbReference type="SMR" id="A0A843XIR3"/>